<dbReference type="InterPro" id="IPR036890">
    <property type="entry name" value="HATPase_C_sf"/>
</dbReference>
<dbReference type="GO" id="GO:0000155">
    <property type="term" value="F:phosphorelay sensor kinase activity"/>
    <property type="evidence" value="ECO:0007669"/>
    <property type="project" value="InterPro"/>
</dbReference>
<evidence type="ECO:0000256" key="3">
    <source>
        <dbReference type="ARBA" id="ARBA00022679"/>
    </source>
</evidence>
<dbReference type="SMART" id="SM00304">
    <property type="entry name" value="HAMP"/>
    <property type="match status" value="1"/>
</dbReference>
<feature type="coiled-coil region" evidence="5">
    <location>
        <begin position="358"/>
        <end position="390"/>
    </location>
</feature>
<dbReference type="AlphaFoldDB" id="A0A3E2TZN7"/>
<evidence type="ECO:0000256" key="4">
    <source>
        <dbReference type="ARBA" id="ARBA00022777"/>
    </source>
</evidence>
<dbReference type="Pfam" id="PF02518">
    <property type="entry name" value="HATPase_c"/>
    <property type="match status" value="1"/>
</dbReference>
<reference evidence="8 9" key="1">
    <citation type="submission" date="2018-08" db="EMBL/GenBank/DDBJ databases">
        <title>A genome reference for cultivated species of the human gut microbiota.</title>
        <authorList>
            <person name="Zou Y."/>
            <person name="Xue W."/>
            <person name="Luo G."/>
        </authorList>
    </citation>
    <scope>NUCLEOTIDE SEQUENCE [LARGE SCALE GENOMIC DNA]</scope>
    <source>
        <strain evidence="8 9">AF31-14AC</strain>
    </source>
</reference>
<dbReference type="Proteomes" id="UP000260782">
    <property type="component" value="Unassembled WGS sequence"/>
</dbReference>
<keyword evidence="4 8" id="KW-0418">Kinase</keyword>
<gene>
    <name evidence="8" type="ORF">DWZ25_06005</name>
</gene>
<name>A0A3E2TZN7_9FIRM</name>
<sequence>MKSSHRFPLRRQIVWGMRFFTILTSLAVGAALFTLSNQYVRANSLQAAEFNLRLVATSIETSLDSADALLNWASIDSTVRRYISQENINGTQTIAAYEAVQEKYYSSTLYSHILRFFITNENDRHLQFGTLNSSAALNRTSIKQFLPKGYGMQFTTDPLLPGSPDCIALSQPVRCGKGTLHRGSTYLALDTAIITDPAAGYNLTDGSALYWEMGSRLWQIENGSLTEIENPLREVDYTLRTGSNNGVTEQTAWQGKVQLDGQKYYVVKVTLNGRSAALVQLLPANTFLLHYGVYLWLITLGIAIIWGLSFLMQHWLEWVITRPVEALQKRIETVGSGNFAPDRTVEWNNELGDIGRGINQLAENVDSLMTRRVEDERRKQELEYRMLQNEVNPHFIYNTLNSIRWMATIQHAPGIAEMVTAFARLTKSISKGTQKLVPLQEELALLNDYFTIQQYRYGGDLEIEVSRIESETLCRDCMIPRFTLQPLVENAIFHGLEPKGGHGSVLLDISTDSDTGDVLLRITDDGVGMPPELVAHLLDEPAEGAEKAEKFRHVGLWNVNRRIRYSFGEGYGLTIESEEDVGTEVTIRLPYQQKGDSHAADITGG</sequence>
<dbReference type="CDD" id="cd06225">
    <property type="entry name" value="HAMP"/>
    <property type="match status" value="1"/>
</dbReference>
<dbReference type="RefSeq" id="WP_117529674.1">
    <property type="nucleotide sequence ID" value="NZ_BNEV01000045.1"/>
</dbReference>
<dbReference type="PROSITE" id="PS50885">
    <property type="entry name" value="HAMP"/>
    <property type="match status" value="1"/>
</dbReference>
<proteinExistence type="predicted"/>
<protein>
    <submittedName>
        <fullName evidence="8">Sensor histidine kinase</fullName>
    </submittedName>
</protein>
<dbReference type="Gene3D" id="3.30.565.10">
    <property type="entry name" value="Histidine kinase-like ATPase, C-terminal domain"/>
    <property type="match status" value="1"/>
</dbReference>
<keyword evidence="6" id="KW-1133">Transmembrane helix</keyword>
<comment type="subcellular location">
    <subcellularLocation>
        <location evidence="1">Membrane</location>
    </subcellularLocation>
</comment>
<comment type="caution">
    <text evidence="8">The sequence shown here is derived from an EMBL/GenBank/DDBJ whole genome shotgun (WGS) entry which is preliminary data.</text>
</comment>
<keyword evidence="2" id="KW-0597">Phosphoprotein</keyword>
<evidence type="ECO:0000256" key="1">
    <source>
        <dbReference type="ARBA" id="ARBA00004370"/>
    </source>
</evidence>
<dbReference type="Pfam" id="PF06580">
    <property type="entry name" value="His_kinase"/>
    <property type="match status" value="1"/>
</dbReference>
<dbReference type="PANTHER" id="PTHR34220">
    <property type="entry name" value="SENSOR HISTIDINE KINASE YPDA"/>
    <property type="match status" value="1"/>
</dbReference>
<evidence type="ECO:0000256" key="5">
    <source>
        <dbReference type="SAM" id="Coils"/>
    </source>
</evidence>
<dbReference type="EMBL" id="QVES01000004">
    <property type="protein sequence ID" value="RGB88128.1"/>
    <property type="molecule type" value="Genomic_DNA"/>
</dbReference>
<feature type="transmembrane region" description="Helical" evidence="6">
    <location>
        <begin position="293"/>
        <end position="312"/>
    </location>
</feature>
<dbReference type="SUPFAM" id="SSF158472">
    <property type="entry name" value="HAMP domain-like"/>
    <property type="match status" value="1"/>
</dbReference>
<dbReference type="InterPro" id="IPR003594">
    <property type="entry name" value="HATPase_dom"/>
</dbReference>
<dbReference type="SUPFAM" id="SSF55874">
    <property type="entry name" value="ATPase domain of HSP90 chaperone/DNA topoisomerase II/histidine kinase"/>
    <property type="match status" value="1"/>
</dbReference>
<dbReference type="Gene3D" id="6.10.340.10">
    <property type="match status" value="1"/>
</dbReference>
<dbReference type="InterPro" id="IPR003660">
    <property type="entry name" value="HAMP_dom"/>
</dbReference>
<organism evidence="8 9">
    <name type="scientific">Faecalibacterium prausnitzii</name>
    <dbReference type="NCBI Taxonomy" id="853"/>
    <lineage>
        <taxon>Bacteria</taxon>
        <taxon>Bacillati</taxon>
        <taxon>Bacillota</taxon>
        <taxon>Clostridia</taxon>
        <taxon>Eubacteriales</taxon>
        <taxon>Oscillospiraceae</taxon>
        <taxon>Faecalibacterium</taxon>
    </lineage>
</organism>
<evidence type="ECO:0000256" key="6">
    <source>
        <dbReference type="SAM" id="Phobius"/>
    </source>
</evidence>
<keyword evidence="5" id="KW-0175">Coiled coil</keyword>
<dbReference type="InterPro" id="IPR050640">
    <property type="entry name" value="Bact_2-comp_sensor_kinase"/>
</dbReference>
<evidence type="ECO:0000256" key="2">
    <source>
        <dbReference type="ARBA" id="ARBA00022553"/>
    </source>
</evidence>
<evidence type="ECO:0000313" key="9">
    <source>
        <dbReference type="Proteomes" id="UP000260782"/>
    </source>
</evidence>
<dbReference type="Pfam" id="PF00672">
    <property type="entry name" value="HAMP"/>
    <property type="match status" value="1"/>
</dbReference>
<dbReference type="InterPro" id="IPR010559">
    <property type="entry name" value="Sig_transdc_His_kin_internal"/>
</dbReference>
<feature type="domain" description="HAMP" evidence="7">
    <location>
        <begin position="318"/>
        <end position="370"/>
    </location>
</feature>
<keyword evidence="3" id="KW-0808">Transferase</keyword>
<keyword evidence="6" id="KW-0812">Transmembrane</keyword>
<dbReference type="PANTHER" id="PTHR34220:SF7">
    <property type="entry name" value="SENSOR HISTIDINE KINASE YPDA"/>
    <property type="match status" value="1"/>
</dbReference>
<accession>A0A3E2TZN7</accession>
<dbReference type="GO" id="GO:0016020">
    <property type="term" value="C:membrane"/>
    <property type="evidence" value="ECO:0007669"/>
    <property type="project" value="UniProtKB-SubCell"/>
</dbReference>
<evidence type="ECO:0000313" key="8">
    <source>
        <dbReference type="EMBL" id="RGB88128.1"/>
    </source>
</evidence>
<evidence type="ECO:0000259" key="7">
    <source>
        <dbReference type="PROSITE" id="PS50885"/>
    </source>
</evidence>
<keyword evidence="6" id="KW-0472">Membrane</keyword>
<dbReference type="SMART" id="SM00387">
    <property type="entry name" value="HATPase_c"/>
    <property type="match status" value="1"/>
</dbReference>